<evidence type="ECO:0000256" key="1">
    <source>
        <dbReference type="ARBA" id="ARBA00000085"/>
    </source>
</evidence>
<evidence type="ECO:0000256" key="6">
    <source>
        <dbReference type="ARBA" id="ARBA00023012"/>
    </source>
</evidence>
<dbReference type="PRINTS" id="PR00344">
    <property type="entry name" value="BCTRLSENSOR"/>
</dbReference>
<dbReference type="InterPro" id="IPR003594">
    <property type="entry name" value="HATPase_dom"/>
</dbReference>
<evidence type="ECO:0000256" key="4">
    <source>
        <dbReference type="ARBA" id="ARBA00022679"/>
    </source>
</evidence>
<dbReference type="Pfam" id="PF02518">
    <property type="entry name" value="HATPase_c"/>
    <property type="match status" value="1"/>
</dbReference>
<dbReference type="EC" id="2.7.13.3" evidence="2"/>
<keyword evidence="5" id="KW-0418">Kinase</keyword>
<protein>
    <recommendedName>
        <fullName evidence="2">histidine kinase</fullName>
        <ecNumber evidence="2">2.7.13.3</ecNumber>
    </recommendedName>
</protein>
<dbReference type="RefSeq" id="WP_275820006.1">
    <property type="nucleotide sequence ID" value="NZ_JARHUD010000002.1"/>
</dbReference>
<dbReference type="InterPro" id="IPR036097">
    <property type="entry name" value="HisK_dim/P_sf"/>
</dbReference>
<dbReference type="Pfam" id="PF00512">
    <property type="entry name" value="HisKA"/>
    <property type="match status" value="1"/>
</dbReference>
<dbReference type="Gene3D" id="1.10.287.130">
    <property type="match status" value="1"/>
</dbReference>
<dbReference type="SMART" id="SM00091">
    <property type="entry name" value="PAS"/>
    <property type="match status" value="3"/>
</dbReference>
<dbReference type="CDD" id="cd00075">
    <property type="entry name" value="HATPase"/>
    <property type="match status" value="1"/>
</dbReference>
<dbReference type="InterPro" id="IPR003661">
    <property type="entry name" value="HisK_dim/P_dom"/>
</dbReference>
<dbReference type="Gene3D" id="3.30.565.10">
    <property type="entry name" value="Histidine kinase-like ATPase, C-terminal domain"/>
    <property type="match status" value="1"/>
</dbReference>
<dbReference type="InterPro" id="IPR035965">
    <property type="entry name" value="PAS-like_dom_sf"/>
</dbReference>
<evidence type="ECO:0000259" key="8">
    <source>
        <dbReference type="PROSITE" id="PS50112"/>
    </source>
</evidence>
<dbReference type="InterPro" id="IPR036890">
    <property type="entry name" value="HATPase_C_sf"/>
</dbReference>
<dbReference type="Gene3D" id="3.30.450.20">
    <property type="entry name" value="PAS domain"/>
    <property type="match status" value="3"/>
</dbReference>
<dbReference type="PROSITE" id="PS50109">
    <property type="entry name" value="HIS_KIN"/>
    <property type="match status" value="1"/>
</dbReference>
<feature type="domain" description="PAS" evidence="8">
    <location>
        <begin position="62"/>
        <end position="131"/>
    </location>
</feature>
<reference evidence="9 10" key="1">
    <citation type="submission" date="2023-03" db="EMBL/GenBank/DDBJ databases">
        <title>Fodinicurvata sp. CAU 1616 isolated from sea sendiment.</title>
        <authorList>
            <person name="Kim W."/>
        </authorList>
    </citation>
    <scope>NUCLEOTIDE SEQUENCE [LARGE SCALE GENOMIC DNA]</scope>
    <source>
        <strain evidence="9 10">CAU 1616</strain>
    </source>
</reference>
<dbReference type="Proteomes" id="UP001215503">
    <property type="component" value="Unassembled WGS sequence"/>
</dbReference>
<evidence type="ECO:0000256" key="5">
    <source>
        <dbReference type="ARBA" id="ARBA00022777"/>
    </source>
</evidence>
<dbReference type="PANTHER" id="PTHR43711:SF31">
    <property type="entry name" value="HISTIDINE KINASE"/>
    <property type="match status" value="1"/>
</dbReference>
<keyword evidence="4" id="KW-0808">Transferase</keyword>
<comment type="caution">
    <text evidence="9">The sequence shown here is derived from an EMBL/GenBank/DDBJ whole genome shotgun (WGS) entry which is preliminary data.</text>
</comment>
<gene>
    <name evidence="9" type="ORF">P2G67_03300</name>
</gene>
<dbReference type="Pfam" id="PF12860">
    <property type="entry name" value="PAS_7"/>
    <property type="match status" value="2"/>
</dbReference>
<dbReference type="EMBL" id="JARHUD010000002">
    <property type="protein sequence ID" value="MDF2094997.1"/>
    <property type="molecule type" value="Genomic_DNA"/>
</dbReference>
<dbReference type="SUPFAM" id="SSF55874">
    <property type="entry name" value="ATPase domain of HSP90 chaperone/DNA topoisomerase II/histidine kinase"/>
    <property type="match status" value="1"/>
</dbReference>
<dbReference type="InterPro" id="IPR000014">
    <property type="entry name" value="PAS"/>
</dbReference>
<dbReference type="Pfam" id="PF08448">
    <property type="entry name" value="PAS_4"/>
    <property type="match status" value="1"/>
</dbReference>
<dbReference type="InterPro" id="IPR005467">
    <property type="entry name" value="His_kinase_dom"/>
</dbReference>
<name>A0ABT5YJ74_9PROT</name>
<dbReference type="CDD" id="cd00082">
    <property type="entry name" value="HisKA"/>
    <property type="match status" value="1"/>
</dbReference>
<feature type="domain" description="Histidine kinase" evidence="7">
    <location>
        <begin position="454"/>
        <end position="674"/>
    </location>
</feature>
<evidence type="ECO:0000313" key="9">
    <source>
        <dbReference type="EMBL" id="MDF2094997.1"/>
    </source>
</evidence>
<accession>A0ABT5YJ74</accession>
<dbReference type="SUPFAM" id="SSF47384">
    <property type="entry name" value="Homodimeric domain of signal transducing histidine kinase"/>
    <property type="match status" value="1"/>
</dbReference>
<dbReference type="InterPro" id="IPR050736">
    <property type="entry name" value="Sensor_HK_Regulatory"/>
</dbReference>
<evidence type="ECO:0000313" key="10">
    <source>
        <dbReference type="Proteomes" id="UP001215503"/>
    </source>
</evidence>
<dbReference type="NCBIfam" id="TIGR00229">
    <property type="entry name" value="sensory_box"/>
    <property type="match status" value="1"/>
</dbReference>
<dbReference type="SMART" id="SM00388">
    <property type="entry name" value="HisKA"/>
    <property type="match status" value="1"/>
</dbReference>
<comment type="catalytic activity">
    <reaction evidence="1">
        <text>ATP + protein L-histidine = ADP + protein N-phospho-L-histidine.</text>
        <dbReference type="EC" id="2.7.13.3"/>
    </reaction>
</comment>
<evidence type="ECO:0000256" key="3">
    <source>
        <dbReference type="ARBA" id="ARBA00022553"/>
    </source>
</evidence>
<keyword evidence="6" id="KW-0902">Two-component regulatory system</keyword>
<evidence type="ECO:0000256" key="2">
    <source>
        <dbReference type="ARBA" id="ARBA00012438"/>
    </source>
</evidence>
<dbReference type="SMART" id="SM00387">
    <property type="entry name" value="HATPase_c"/>
    <property type="match status" value="1"/>
</dbReference>
<dbReference type="CDD" id="cd00130">
    <property type="entry name" value="PAS"/>
    <property type="match status" value="1"/>
</dbReference>
<proteinExistence type="predicted"/>
<dbReference type="PANTHER" id="PTHR43711">
    <property type="entry name" value="TWO-COMPONENT HISTIDINE KINASE"/>
    <property type="match status" value="1"/>
</dbReference>
<keyword evidence="3" id="KW-0597">Phosphoprotein</keyword>
<sequence>MTAWLLASALGLTTLSLTAALLRTRRRERQAGAQRESLQHELSSLRETLAAEREAQQSARKDSDRLAALVDHVPRPVWTRDSRGRLTYCNAAYAAVLEAEREGVIAHNVPLVETPDHARLQTLIDQALSGEAAQSDRFHIIADGQRRYWELTEVPLATGELIGYARDLTEWQETDKNLRRHLEAQQSILESIGIGIAILDSDMHLSFFNLAYAAIWQFDEDFLAEGPHVSEMLEWLREHQRLPEQVNFSAWRQQRIRKLEMLVEPEEEAHHLPSGRTLRATLHPHPFGGVVQVYEDVTDRLELERTYNTLLAVQRATLDSLHEGVAVYGPDGRLRLSNPAFARIWNLSLPWLDEQPHVREMVARCRSFFDVSDEAWPDLLEKIVAITTEAQTRAGRMDRSDGSVIEWRQTPLPDGNCVLGYVDVTDSVNAKQALVERNEALETADRLKSEFIANISYELRTPLNAIVGFAEMLQQNYFGELNERQQEYAGAIINSSQQLMALINDILDLASIEAGYMEIETGEVDLCQLVTSVEKLWRDRARTRNLALTVSCPDEIGTLQGDERRLSQVLFNLLSNAFRFTPDRGAIEVAVERKAHEVILTVKDNGIGIPEDERAGILGREDYGRFSRTQRRRTGAGMGLVLARSLIELHGGHLELESTPKKGTIARCHLPSAQPATHG</sequence>
<organism evidence="9 10">
    <name type="scientific">Aquibaculum arenosum</name>
    <dbReference type="NCBI Taxonomy" id="3032591"/>
    <lineage>
        <taxon>Bacteria</taxon>
        <taxon>Pseudomonadati</taxon>
        <taxon>Pseudomonadota</taxon>
        <taxon>Alphaproteobacteria</taxon>
        <taxon>Rhodospirillales</taxon>
        <taxon>Rhodovibrionaceae</taxon>
        <taxon>Aquibaculum</taxon>
    </lineage>
</organism>
<dbReference type="InterPro" id="IPR013656">
    <property type="entry name" value="PAS_4"/>
</dbReference>
<evidence type="ECO:0000259" key="7">
    <source>
        <dbReference type="PROSITE" id="PS50109"/>
    </source>
</evidence>
<dbReference type="SUPFAM" id="SSF55785">
    <property type="entry name" value="PYP-like sensor domain (PAS domain)"/>
    <property type="match status" value="3"/>
</dbReference>
<keyword evidence="10" id="KW-1185">Reference proteome</keyword>
<dbReference type="InterPro" id="IPR004358">
    <property type="entry name" value="Sig_transdc_His_kin-like_C"/>
</dbReference>
<dbReference type="PROSITE" id="PS50112">
    <property type="entry name" value="PAS"/>
    <property type="match status" value="1"/>
</dbReference>